<dbReference type="PANTHER" id="PTHR47949">
    <property type="entry name" value="CYTOCHROME P450 703A2-RELATED-RELATED"/>
    <property type="match status" value="1"/>
</dbReference>
<dbReference type="PROSITE" id="PS00086">
    <property type="entry name" value="CYTOCHROME_P450"/>
    <property type="match status" value="1"/>
</dbReference>
<feature type="binding site" description="axial binding residue" evidence="1">
    <location>
        <position position="129"/>
    </location>
    <ligand>
        <name>heme</name>
        <dbReference type="ChEBI" id="CHEBI:30413"/>
    </ligand>
    <ligandPart>
        <name>Fe</name>
        <dbReference type="ChEBI" id="CHEBI:18248"/>
    </ligandPart>
</feature>
<sequence length="194" mass="21188">MVNNPEVLEKAVAEIDRVVGHDRLLQESDIPQLNYLKACIREAFRLHPVAPFNLPHVALADTTVAGYHIPRGSHVILSRTGLGRNPGVWDDPLRFDPGRHIAAGNPKAEVALTENDLRFISFSTGRRGCVAASLGTAMCIMLFGRLLQGFTWSKPAGVGAVDLSESRHGTFMAKPLVLRAEPRLPAHLYPGISR</sequence>
<keyword evidence="1 2" id="KW-0408">Iron</keyword>
<organism evidence="3">
    <name type="scientific">Arundo donax</name>
    <name type="common">Giant reed</name>
    <name type="synonym">Donax arundinaceus</name>
    <dbReference type="NCBI Taxonomy" id="35708"/>
    <lineage>
        <taxon>Eukaryota</taxon>
        <taxon>Viridiplantae</taxon>
        <taxon>Streptophyta</taxon>
        <taxon>Embryophyta</taxon>
        <taxon>Tracheophyta</taxon>
        <taxon>Spermatophyta</taxon>
        <taxon>Magnoliopsida</taxon>
        <taxon>Liliopsida</taxon>
        <taxon>Poales</taxon>
        <taxon>Poaceae</taxon>
        <taxon>PACMAD clade</taxon>
        <taxon>Arundinoideae</taxon>
        <taxon>Arundineae</taxon>
        <taxon>Arundo</taxon>
    </lineage>
</organism>
<reference evidence="3" key="1">
    <citation type="submission" date="2014-09" db="EMBL/GenBank/DDBJ databases">
        <authorList>
            <person name="Magalhaes I.L.F."/>
            <person name="Oliveira U."/>
            <person name="Santos F.R."/>
            <person name="Vidigal T.H.D.A."/>
            <person name="Brescovit A.D."/>
            <person name="Santos A.J."/>
        </authorList>
    </citation>
    <scope>NUCLEOTIDE SEQUENCE</scope>
    <source>
        <tissue evidence="3">Shoot tissue taken approximately 20 cm above the soil surface</tissue>
    </source>
</reference>
<accession>A0A0A8YM34</accession>
<dbReference type="GO" id="GO:0004497">
    <property type="term" value="F:monooxygenase activity"/>
    <property type="evidence" value="ECO:0007669"/>
    <property type="project" value="UniProtKB-KW"/>
</dbReference>
<dbReference type="InterPro" id="IPR036396">
    <property type="entry name" value="Cyt_P450_sf"/>
</dbReference>
<reference evidence="3" key="2">
    <citation type="journal article" date="2015" name="Data Brief">
        <title>Shoot transcriptome of the giant reed, Arundo donax.</title>
        <authorList>
            <person name="Barrero R.A."/>
            <person name="Guerrero F.D."/>
            <person name="Moolhuijzen P."/>
            <person name="Goolsby J.A."/>
            <person name="Tidwell J."/>
            <person name="Bellgard S.E."/>
            <person name="Bellgard M.I."/>
        </authorList>
    </citation>
    <scope>NUCLEOTIDE SEQUENCE</scope>
    <source>
        <tissue evidence="3">Shoot tissue taken approximately 20 cm above the soil surface</tissue>
    </source>
</reference>
<keyword evidence="1 2" id="KW-0349">Heme</keyword>
<dbReference type="PRINTS" id="PR00463">
    <property type="entry name" value="EP450I"/>
</dbReference>
<dbReference type="GO" id="GO:0020037">
    <property type="term" value="F:heme binding"/>
    <property type="evidence" value="ECO:0007669"/>
    <property type="project" value="InterPro"/>
</dbReference>
<dbReference type="AlphaFoldDB" id="A0A0A8YM34"/>
<evidence type="ECO:0000256" key="1">
    <source>
        <dbReference type="PIRSR" id="PIRSR602401-1"/>
    </source>
</evidence>
<protein>
    <submittedName>
        <fullName evidence="3">C79A1</fullName>
    </submittedName>
</protein>
<dbReference type="SUPFAM" id="SSF48264">
    <property type="entry name" value="Cytochrome P450"/>
    <property type="match status" value="1"/>
</dbReference>
<dbReference type="InterPro" id="IPR001128">
    <property type="entry name" value="Cyt_P450"/>
</dbReference>
<comment type="similarity">
    <text evidence="2">Belongs to the cytochrome P450 family.</text>
</comment>
<keyword evidence="2" id="KW-0560">Oxidoreductase</keyword>
<dbReference type="Gene3D" id="1.10.630.10">
    <property type="entry name" value="Cytochrome P450"/>
    <property type="match status" value="1"/>
</dbReference>
<dbReference type="Pfam" id="PF00067">
    <property type="entry name" value="p450"/>
    <property type="match status" value="1"/>
</dbReference>
<dbReference type="EMBL" id="GBRH01271765">
    <property type="protein sequence ID" value="JAD26130.1"/>
    <property type="molecule type" value="Transcribed_RNA"/>
</dbReference>
<dbReference type="PANTHER" id="PTHR47949:SF4">
    <property type="entry name" value="TYROSINE N-MONOOXYGENASE"/>
    <property type="match status" value="1"/>
</dbReference>
<dbReference type="InterPro" id="IPR051382">
    <property type="entry name" value="CYP450_AA/FA_Hydroxylases"/>
</dbReference>
<comment type="cofactor">
    <cofactor evidence="1">
        <name>heme</name>
        <dbReference type="ChEBI" id="CHEBI:30413"/>
    </cofactor>
</comment>
<dbReference type="InterPro" id="IPR017972">
    <property type="entry name" value="Cyt_P450_CS"/>
</dbReference>
<evidence type="ECO:0000313" key="3">
    <source>
        <dbReference type="EMBL" id="JAD26130.1"/>
    </source>
</evidence>
<dbReference type="GO" id="GO:0005506">
    <property type="term" value="F:iron ion binding"/>
    <property type="evidence" value="ECO:0007669"/>
    <property type="project" value="InterPro"/>
</dbReference>
<keyword evidence="2" id="KW-0503">Monooxygenase</keyword>
<dbReference type="PRINTS" id="PR00385">
    <property type="entry name" value="P450"/>
</dbReference>
<name>A0A0A8YM34_ARUDO</name>
<dbReference type="InterPro" id="IPR002401">
    <property type="entry name" value="Cyt_P450_E_grp-I"/>
</dbReference>
<keyword evidence="1 2" id="KW-0479">Metal-binding</keyword>
<dbReference type="GO" id="GO:0016705">
    <property type="term" value="F:oxidoreductase activity, acting on paired donors, with incorporation or reduction of molecular oxygen"/>
    <property type="evidence" value="ECO:0007669"/>
    <property type="project" value="InterPro"/>
</dbReference>
<proteinExistence type="inferred from homology"/>
<evidence type="ECO:0000256" key="2">
    <source>
        <dbReference type="RuleBase" id="RU000461"/>
    </source>
</evidence>